<proteinExistence type="predicted"/>
<protein>
    <submittedName>
        <fullName evidence="1">Uncharacterized protein</fullName>
    </submittedName>
</protein>
<dbReference type="InterPro" id="IPR013783">
    <property type="entry name" value="Ig-like_fold"/>
</dbReference>
<organism evidence="1 2">
    <name type="scientific">Leptospira santarosai serovar Arenal str. MAVJ 401</name>
    <dbReference type="NCBI Taxonomy" id="1049976"/>
    <lineage>
        <taxon>Bacteria</taxon>
        <taxon>Pseudomonadati</taxon>
        <taxon>Spirochaetota</taxon>
        <taxon>Spirochaetia</taxon>
        <taxon>Leptospirales</taxon>
        <taxon>Leptospiraceae</taxon>
        <taxon>Leptospira</taxon>
    </lineage>
</organism>
<dbReference type="Gene3D" id="2.60.40.10">
    <property type="entry name" value="Immunoglobulins"/>
    <property type="match status" value="1"/>
</dbReference>
<dbReference type="AlphaFoldDB" id="M6JPF3"/>
<name>M6JPF3_9LEPT</name>
<dbReference type="Proteomes" id="UP000012106">
    <property type="component" value="Unassembled WGS sequence"/>
</dbReference>
<reference evidence="1 2" key="1">
    <citation type="submission" date="2013-01" db="EMBL/GenBank/DDBJ databases">
        <authorList>
            <person name="Harkins D.M."/>
            <person name="Durkin A.S."/>
            <person name="Brinkac L.M."/>
            <person name="Haft D.H."/>
            <person name="Selengut J.D."/>
            <person name="Sanka R."/>
            <person name="DePew J."/>
            <person name="Purushe J."/>
            <person name="Hartskeerl R.A."/>
            <person name="Ahmed A."/>
            <person name="van der Linden H."/>
            <person name="Goris M.G.A."/>
            <person name="Vinetz J.M."/>
            <person name="Sutton G.G."/>
            <person name="Nierman W.C."/>
            <person name="Fouts D.E."/>
        </authorList>
    </citation>
    <scope>NUCLEOTIDE SEQUENCE [LARGE SCALE GENOMIC DNA]</scope>
    <source>
        <strain evidence="1 2">MAVJ 401</strain>
    </source>
</reference>
<accession>M6JPF3</accession>
<gene>
    <name evidence="1" type="ORF">LEP1GSC063_1333</name>
</gene>
<dbReference type="EMBL" id="AHMU02000002">
    <property type="protein sequence ID" value="EMN23611.1"/>
    <property type="molecule type" value="Genomic_DNA"/>
</dbReference>
<dbReference type="Pfam" id="PF05345">
    <property type="entry name" value="He_PIG"/>
    <property type="match status" value="1"/>
</dbReference>
<sequence length="243" mass="25804">MSSANDFKNRKSKRVFHFENEIGIFKIRIKRIKRMKKIMLALLLLSLAFTSCEDEKKNEGSFTGNLFTDLLLLQGLSKSSNTTSNVPSTPSCPSGIVVSMPNTVNTQVGTPINPLGIQFSAGNTTHTTLVSNPKCNFSDFSVANLPTGLLFNIITGAVSGTPNLASGGPVQVTFSAKLKSNNDTPITITKTVSMTVFAANSLTCNTVGVAVGCGGPLPPYSCTNSNFCYATYSDCKAAIDCGY</sequence>
<comment type="caution">
    <text evidence="1">The sequence shown here is derived from an EMBL/GenBank/DDBJ whole genome shotgun (WGS) entry which is preliminary data.</text>
</comment>
<evidence type="ECO:0000313" key="2">
    <source>
        <dbReference type="Proteomes" id="UP000012106"/>
    </source>
</evidence>
<evidence type="ECO:0000313" key="1">
    <source>
        <dbReference type="EMBL" id="EMN23611.1"/>
    </source>
</evidence>